<name>D1CBK7_THET1</name>
<dbReference type="GO" id="GO:0010181">
    <property type="term" value="F:FMN binding"/>
    <property type="evidence" value="ECO:0007669"/>
    <property type="project" value="UniProtKB-UniRule"/>
</dbReference>
<feature type="domain" description="Flavoprotein" evidence="5">
    <location>
        <begin position="7"/>
        <end position="178"/>
    </location>
</feature>
<proteinExistence type="inferred from homology"/>
<comment type="similarity">
    <text evidence="3 4">In the C-terminal section; belongs to the PPC synthetase family.</text>
</comment>
<dbReference type="AlphaFoldDB" id="D1CBK7"/>
<dbReference type="SUPFAM" id="SSF102645">
    <property type="entry name" value="CoaB-like"/>
    <property type="match status" value="1"/>
</dbReference>
<dbReference type="GO" id="GO:0004633">
    <property type="term" value="F:phosphopantothenoylcysteine decarboxylase activity"/>
    <property type="evidence" value="ECO:0007669"/>
    <property type="project" value="UniProtKB-UniRule"/>
</dbReference>
<keyword evidence="3" id="KW-0511">Multifunctional enzyme</keyword>
<dbReference type="Proteomes" id="UP000000323">
    <property type="component" value="Chromosome 1"/>
</dbReference>
<evidence type="ECO:0000256" key="3">
    <source>
        <dbReference type="HAMAP-Rule" id="MF_02225"/>
    </source>
</evidence>
<feature type="domain" description="DNA/pantothenate metabolism flavoprotein C-terminal" evidence="6">
    <location>
        <begin position="187"/>
        <end position="392"/>
    </location>
</feature>
<comment type="catalytic activity">
    <reaction evidence="3 4">
        <text>N-[(R)-4-phosphopantothenoyl]-L-cysteine + H(+) = (R)-4'-phosphopantetheine + CO2</text>
        <dbReference type="Rhea" id="RHEA:16793"/>
        <dbReference type="ChEBI" id="CHEBI:15378"/>
        <dbReference type="ChEBI" id="CHEBI:16526"/>
        <dbReference type="ChEBI" id="CHEBI:59458"/>
        <dbReference type="ChEBI" id="CHEBI:61723"/>
        <dbReference type="EC" id="4.1.1.36"/>
    </reaction>
</comment>
<evidence type="ECO:0000259" key="5">
    <source>
        <dbReference type="Pfam" id="PF02441"/>
    </source>
</evidence>
<comment type="caution">
    <text evidence="3">Lacks conserved residue(s) required for the propagation of feature annotation.</text>
</comment>
<dbReference type="UniPathway" id="UPA00241">
    <property type="reaction ID" value="UER00353"/>
</dbReference>
<comment type="similarity">
    <text evidence="3 4">In the N-terminal section; belongs to the HFCD (homo-oligomeric flavin containing Cys decarboxylase) superfamily.</text>
</comment>
<dbReference type="KEGG" id="ttr:Tter_1264"/>
<comment type="pathway">
    <text evidence="3 4">Cofactor biosynthesis; coenzyme A biosynthesis; CoA from (R)-pantothenate: step 2/5.</text>
</comment>
<keyword evidence="3 4" id="KW-0288">FMN</keyword>
<keyword evidence="2 3" id="KW-0456">Lyase</keyword>
<dbReference type="NCBIfam" id="TIGR00521">
    <property type="entry name" value="coaBC_dfp"/>
    <property type="match status" value="1"/>
</dbReference>
<evidence type="ECO:0000313" key="8">
    <source>
        <dbReference type="Proteomes" id="UP000000323"/>
    </source>
</evidence>
<dbReference type="STRING" id="525904.Tter_1264"/>
<dbReference type="GO" id="GO:0015937">
    <property type="term" value="P:coenzyme A biosynthetic process"/>
    <property type="evidence" value="ECO:0007669"/>
    <property type="project" value="UniProtKB-UniRule"/>
</dbReference>
<dbReference type="Gene3D" id="3.40.50.1950">
    <property type="entry name" value="Flavin prenyltransferase-like"/>
    <property type="match status" value="1"/>
</dbReference>
<evidence type="ECO:0000256" key="2">
    <source>
        <dbReference type="ARBA" id="ARBA00023239"/>
    </source>
</evidence>
<feature type="binding site" evidence="3">
    <location>
        <position position="341"/>
    </location>
    <ligand>
        <name>CTP</name>
        <dbReference type="ChEBI" id="CHEBI:37563"/>
    </ligand>
</feature>
<gene>
    <name evidence="3" type="primary">coaBC</name>
    <name evidence="7" type="ordered locus">Tter_1264</name>
</gene>
<comment type="function">
    <text evidence="3">Catalyzes two sequential steps in the biosynthesis of coenzyme A. In the first step cysteine is conjugated to 4'-phosphopantothenate to form 4-phosphopantothenoylcysteine. In the second step the latter compound is decarboxylated to form 4'-phosphopantotheine.</text>
</comment>
<comment type="function">
    <text evidence="4">Catalyzes two steps in the biosynthesis of coenzyme A. In the first step cysteine is conjugated to 4'-phosphopantothenate to form 4-phosphopantothenoylcysteine, in the latter compound is decarboxylated to form 4'-phosphopantotheine.</text>
</comment>
<dbReference type="EC" id="6.3.2.5" evidence="3"/>
<accession>D1CBK7</accession>
<comment type="pathway">
    <text evidence="3 4">Cofactor biosynthesis; coenzyme A biosynthesis; CoA from (R)-pantothenate: step 3/5.</text>
</comment>
<feature type="binding site" evidence="3">
    <location>
        <position position="323"/>
    </location>
    <ligand>
        <name>CTP</name>
        <dbReference type="ChEBI" id="CHEBI:37563"/>
    </ligand>
</feature>
<feature type="region of interest" description="Phosphopantothenate--cysteine ligase" evidence="3">
    <location>
        <begin position="192"/>
        <end position="397"/>
    </location>
</feature>
<evidence type="ECO:0000313" key="7">
    <source>
        <dbReference type="EMBL" id="ACZ42172.1"/>
    </source>
</evidence>
<dbReference type="PANTHER" id="PTHR14359">
    <property type="entry name" value="HOMO-OLIGOMERIC FLAVIN CONTAINING CYS DECARBOXYLASE FAMILY"/>
    <property type="match status" value="1"/>
</dbReference>
<sequence>MSRFQGKKVVFGVSGSIAAYKVVQVVRDLALLGADVHVIMTRSATRFVTPLTFQALSKNRVYTSAWDASPDHPEIHVELSRNADLMVIAPATANTMGKIALGLASDIVSLTALACNAPLIVIPAMNDQMWTSSVVQSHVHRLVERGVTVMQPGYGDLASGDVGYGRLPDPEDILGAIRWHLGRKGPLQGRKLVITAGGTREPLDPVRYIGNRSSGKMGLALSQAAIDMGADVTLIVTNSVQESLPWGAEVVRVETSAEMLEAVSSAVSDAAMLIMAAAVADYAPAQISPSKMKKTGEDLVVRLVETQDILASISEVPIAKVGFAAETENLIQNAKAKLTKKNLDVIIANDAVETIGSEYAKVVIISKDNDYLELPKLPKEDVAQKIISYLANYLLSR</sequence>
<dbReference type="SUPFAM" id="SSF52507">
    <property type="entry name" value="Homo-oligomeric flavin-containing Cys decarboxylases, HFCD"/>
    <property type="match status" value="1"/>
</dbReference>
<dbReference type="GO" id="GO:0015941">
    <property type="term" value="P:pantothenate catabolic process"/>
    <property type="evidence" value="ECO:0007669"/>
    <property type="project" value="InterPro"/>
</dbReference>
<keyword evidence="8" id="KW-1185">Reference proteome</keyword>
<comment type="catalytic activity">
    <reaction evidence="3 4">
        <text>(R)-4'-phosphopantothenate + L-cysteine + CTP = N-[(R)-4-phosphopantothenoyl]-L-cysteine + CMP + diphosphate + H(+)</text>
        <dbReference type="Rhea" id="RHEA:19397"/>
        <dbReference type="ChEBI" id="CHEBI:10986"/>
        <dbReference type="ChEBI" id="CHEBI:15378"/>
        <dbReference type="ChEBI" id="CHEBI:33019"/>
        <dbReference type="ChEBI" id="CHEBI:35235"/>
        <dbReference type="ChEBI" id="CHEBI:37563"/>
        <dbReference type="ChEBI" id="CHEBI:59458"/>
        <dbReference type="ChEBI" id="CHEBI:60377"/>
        <dbReference type="EC" id="6.3.2.5"/>
    </reaction>
</comment>
<dbReference type="eggNOG" id="COG0452">
    <property type="taxonomic scope" value="Bacteria"/>
</dbReference>
<organism evidence="7 8">
    <name type="scientific">Thermobaculum terrenum (strain ATCC BAA-798 / CCMEE 7001 / YNP1)</name>
    <dbReference type="NCBI Taxonomy" id="525904"/>
    <lineage>
        <taxon>Bacteria</taxon>
        <taxon>Bacillati</taxon>
        <taxon>Chloroflexota</taxon>
        <taxon>Chloroflexia</taxon>
        <taxon>Candidatus Thermobaculales</taxon>
        <taxon>Candidatus Thermobaculaceae</taxon>
        <taxon>Thermobaculum</taxon>
    </lineage>
</organism>
<dbReference type="InterPro" id="IPR003382">
    <property type="entry name" value="Flavoprotein"/>
</dbReference>
<dbReference type="InterPro" id="IPR036551">
    <property type="entry name" value="Flavin_trans-like"/>
</dbReference>
<dbReference type="PANTHER" id="PTHR14359:SF6">
    <property type="entry name" value="PHOSPHOPANTOTHENOYLCYSTEINE DECARBOXYLASE"/>
    <property type="match status" value="1"/>
</dbReference>
<keyword evidence="3" id="KW-0460">Magnesium</keyword>
<comment type="cofactor">
    <cofactor evidence="3">
        <name>FMN</name>
        <dbReference type="ChEBI" id="CHEBI:58210"/>
    </cofactor>
    <text evidence="3">Binds 1 FMN per subunit.</text>
</comment>
<evidence type="ECO:0000259" key="6">
    <source>
        <dbReference type="Pfam" id="PF04127"/>
    </source>
</evidence>
<feature type="region of interest" description="Phosphopantothenoylcysteine decarboxylase" evidence="3">
    <location>
        <begin position="1"/>
        <end position="191"/>
    </location>
</feature>
<dbReference type="GO" id="GO:0071513">
    <property type="term" value="C:phosphopantothenoylcysteine decarboxylase complex"/>
    <property type="evidence" value="ECO:0007669"/>
    <property type="project" value="TreeGrafter"/>
</dbReference>
<feature type="binding site" evidence="3">
    <location>
        <position position="291"/>
    </location>
    <ligand>
        <name>CTP</name>
        <dbReference type="ChEBI" id="CHEBI:37563"/>
    </ligand>
</feature>
<feature type="binding site" evidence="3">
    <location>
        <position position="337"/>
    </location>
    <ligand>
        <name>CTP</name>
        <dbReference type="ChEBI" id="CHEBI:37563"/>
    </ligand>
</feature>
<comment type="cofactor">
    <cofactor evidence="3">
        <name>Mg(2+)</name>
        <dbReference type="ChEBI" id="CHEBI:18420"/>
    </cofactor>
</comment>
<dbReference type="Pfam" id="PF04127">
    <property type="entry name" value="DFP"/>
    <property type="match status" value="1"/>
</dbReference>
<reference evidence="8" key="1">
    <citation type="journal article" date="2010" name="Stand. Genomic Sci.">
        <title>Complete genome sequence of 'Thermobaculum terrenum' type strain (YNP1).</title>
        <authorList>
            <person name="Kiss H."/>
            <person name="Cleland D."/>
            <person name="Lapidus A."/>
            <person name="Lucas S."/>
            <person name="Glavina Del Rio T."/>
            <person name="Nolan M."/>
            <person name="Tice H."/>
            <person name="Han C."/>
            <person name="Goodwin L."/>
            <person name="Pitluck S."/>
            <person name="Liolios K."/>
            <person name="Ivanova N."/>
            <person name="Mavromatis K."/>
            <person name="Ovchinnikova G."/>
            <person name="Pati A."/>
            <person name="Chen A."/>
            <person name="Palaniappan K."/>
            <person name="Land M."/>
            <person name="Hauser L."/>
            <person name="Chang Y."/>
            <person name="Jeffries C."/>
            <person name="Lu M."/>
            <person name="Brettin T."/>
            <person name="Detter J."/>
            <person name="Goker M."/>
            <person name="Tindall B."/>
            <person name="Beck B."/>
            <person name="McDermott T."/>
            <person name="Woyke T."/>
            <person name="Bristow J."/>
            <person name="Eisen J."/>
            <person name="Markowitz V."/>
            <person name="Hugenholtz P."/>
            <person name="Kyrpides N."/>
            <person name="Klenk H."/>
            <person name="Cheng J."/>
        </authorList>
    </citation>
    <scope>NUCLEOTIDE SEQUENCE [LARGE SCALE GENOMIC DNA]</scope>
    <source>
        <strain evidence="8">ATCC BAA-798 / YNP1</strain>
    </source>
</reference>
<feature type="binding site" evidence="3">
    <location>
        <position position="281"/>
    </location>
    <ligand>
        <name>CTP</name>
        <dbReference type="ChEBI" id="CHEBI:37563"/>
    </ligand>
</feature>
<keyword evidence="3 4" id="KW-0436">Ligase</keyword>
<keyword evidence="3" id="KW-0479">Metal-binding</keyword>
<dbReference type="InterPro" id="IPR007085">
    <property type="entry name" value="DNA/pantothenate-metab_flavo_C"/>
</dbReference>
<dbReference type="InterPro" id="IPR005252">
    <property type="entry name" value="CoaBC"/>
</dbReference>
<dbReference type="GO" id="GO:0004632">
    <property type="term" value="F:phosphopantothenate--cysteine ligase activity"/>
    <property type="evidence" value="ECO:0007669"/>
    <property type="project" value="UniProtKB-UniRule"/>
</dbReference>
<evidence type="ECO:0000256" key="1">
    <source>
        <dbReference type="ARBA" id="ARBA00022793"/>
    </source>
</evidence>
<dbReference type="EC" id="4.1.1.36" evidence="3"/>
<dbReference type="Pfam" id="PF02441">
    <property type="entry name" value="Flavoprotein"/>
    <property type="match status" value="1"/>
</dbReference>
<dbReference type="HAMAP" id="MF_02225">
    <property type="entry name" value="CoaBC"/>
    <property type="match status" value="1"/>
</dbReference>
<keyword evidence="1 3" id="KW-0210">Decarboxylase</keyword>
<dbReference type="RefSeq" id="WP_012875207.1">
    <property type="nucleotide sequence ID" value="NC_013525.1"/>
</dbReference>
<dbReference type="Gene3D" id="3.40.50.10300">
    <property type="entry name" value="CoaB-like"/>
    <property type="match status" value="1"/>
</dbReference>
<evidence type="ECO:0000256" key="4">
    <source>
        <dbReference type="RuleBase" id="RU364078"/>
    </source>
</evidence>
<dbReference type="HOGENOM" id="CLU_033319_0_1_0"/>
<dbReference type="InterPro" id="IPR035929">
    <property type="entry name" value="CoaB-like_sf"/>
</dbReference>
<dbReference type="EMBL" id="CP001825">
    <property type="protein sequence ID" value="ACZ42172.1"/>
    <property type="molecule type" value="Genomic_DNA"/>
</dbReference>
<protein>
    <recommendedName>
        <fullName evidence="3">Coenzyme A biosynthesis bifunctional protein CoaBC</fullName>
    </recommendedName>
    <alternativeName>
        <fullName evidence="3">DNA/pantothenate metabolism flavoprotein</fullName>
    </alternativeName>
    <alternativeName>
        <fullName evidence="3">Phosphopantothenoylcysteine synthetase/decarboxylase</fullName>
        <shortName evidence="3">PPCS-PPCDC</shortName>
    </alternativeName>
    <domain>
        <recommendedName>
            <fullName evidence="3">Phosphopantothenoylcysteine decarboxylase</fullName>
            <shortName evidence="3">PPC decarboxylase</shortName>
            <shortName evidence="3">PPC-DC</shortName>
            <ecNumber evidence="3">4.1.1.36</ecNumber>
        </recommendedName>
        <alternativeName>
            <fullName evidence="3">CoaC</fullName>
        </alternativeName>
    </domain>
    <domain>
        <recommendedName>
            <fullName evidence="3">Phosphopantothenate--cysteine ligase</fullName>
            <ecNumber evidence="3">6.3.2.5</ecNumber>
        </recommendedName>
        <alternativeName>
            <fullName evidence="3">CoaB</fullName>
        </alternativeName>
        <alternativeName>
            <fullName evidence="3">Phosphopantothenoylcysteine synthetase</fullName>
            <shortName evidence="3">PPC synthetase</shortName>
            <shortName evidence="3">PPC-S</shortName>
        </alternativeName>
    </domain>
</protein>
<dbReference type="GO" id="GO:0046872">
    <property type="term" value="F:metal ion binding"/>
    <property type="evidence" value="ECO:0007669"/>
    <property type="project" value="UniProtKB-KW"/>
</dbReference>
<keyword evidence="3 4" id="KW-0285">Flavoprotein</keyword>